<dbReference type="AlphaFoldDB" id="A0A4Y8PTC2"/>
<keyword evidence="2" id="KW-0808">Transferase</keyword>
<sequence>MKLLVIIPAYNEAGCIASVIADVRAALPAADIVVVNDGSTDATAAVARAARPDAVIDLPVNLGIGGAMQAGYLYAARNGYELAVQIDADGQHDPRELEPVLQPLRENRADCCIGSRFLQHTSYRSPWNRRLGIWFFTWMIRWMTGKRFTDPTSGFRAVNRPIIELFARTYPEDYPEVEAIMLLERCGFRLCEASVVMRGRQAGRSSITPLKSLYYMLKVTLAVCITRFRDGSAV</sequence>
<protein>
    <submittedName>
        <fullName evidence="2">Glycosyl transferase family 2</fullName>
    </submittedName>
</protein>
<dbReference type="InterPro" id="IPR029044">
    <property type="entry name" value="Nucleotide-diphossugar_trans"/>
</dbReference>
<accession>A0A4Y8PTC2</accession>
<dbReference type="EMBL" id="MYFO01000038">
    <property type="protein sequence ID" value="TFE84145.1"/>
    <property type="molecule type" value="Genomic_DNA"/>
</dbReference>
<keyword evidence="3" id="KW-1185">Reference proteome</keyword>
<dbReference type="PANTHER" id="PTHR48090">
    <property type="entry name" value="UNDECAPRENYL-PHOSPHATE 4-DEOXY-4-FORMAMIDO-L-ARABINOSE TRANSFERASE-RELATED"/>
    <property type="match status" value="1"/>
</dbReference>
<dbReference type="GO" id="GO:0016740">
    <property type="term" value="F:transferase activity"/>
    <property type="evidence" value="ECO:0007669"/>
    <property type="project" value="UniProtKB-KW"/>
</dbReference>
<dbReference type="Gene3D" id="3.90.550.10">
    <property type="entry name" value="Spore Coat Polysaccharide Biosynthesis Protein SpsA, Chain A"/>
    <property type="match status" value="1"/>
</dbReference>
<dbReference type="SUPFAM" id="SSF53448">
    <property type="entry name" value="Nucleotide-diphospho-sugar transferases"/>
    <property type="match status" value="1"/>
</dbReference>
<gene>
    <name evidence="2" type="ORF">B5M42_21120</name>
</gene>
<comment type="caution">
    <text evidence="2">The sequence shown here is derived from an EMBL/GenBank/DDBJ whole genome shotgun (WGS) entry which is preliminary data.</text>
</comment>
<name>A0A4Y8PTC2_9BACL</name>
<dbReference type="InterPro" id="IPR050256">
    <property type="entry name" value="Glycosyltransferase_2"/>
</dbReference>
<feature type="domain" description="Glycosyltransferase 2-like" evidence="1">
    <location>
        <begin position="5"/>
        <end position="147"/>
    </location>
</feature>
<proteinExistence type="predicted"/>
<dbReference type="OrthoDB" id="9810303at2"/>
<evidence type="ECO:0000259" key="1">
    <source>
        <dbReference type="Pfam" id="PF00535"/>
    </source>
</evidence>
<dbReference type="Pfam" id="PF00535">
    <property type="entry name" value="Glycos_transf_2"/>
    <property type="match status" value="1"/>
</dbReference>
<dbReference type="Proteomes" id="UP000298246">
    <property type="component" value="Unassembled WGS sequence"/>
</dbReference>
<dbReference type="PANTHER" id="PTHR48090:SF7">
    <property type="entry name" value="RFBJ PROTEIN"/>
    <property type="match status" value="1"/>
</dbReference>
<organism evidence="2 3">
    <name type="scientific">Paenibacillus athensensis</name>
    <dbReference type="NCBI Taxonomy" id="1967502"/>
    <lineage>
        <taxon>Bacteria</taxon>
        <taxon>Bacillati</taxon>
        <taxon>Bacillota</taxon>
        <taxon>Bacilli</taxon>
        <taxon>Bacillales</taxon>
        <taxon>Paenibacillaceae</taxon>
        <taxon>Paenibacillus</taxon>
    </lineage>
</organism>
<reference evidence="2 3" key="1">
    <citation type="submission" date="2017-03" db="EMBL/GenBank/DDBJ databases">
        <title>Isolation of Levoglucosan Utilizing Bacteria.</title>
        <authorList>
            <person name="Arya A.S."/>
        </authorList>
    </citation>
    <scope>NUCLEOTIDE SEQUENCE [LARGE SCALE GENOMIC DNA]</scope>
    <source>
        <strain evidence="2 3">MEC069</strain>
    </source>
</reference>
<evidence type="ECO:0000313" key="2">
    <source>
        <dbReference type="EMBL" id="TFE84145.1"/>
    </source>
</evidence>
<dbReference type="RefSeq" id="WP_134756469.1">
    <property type="nucleotide sequence ID" value="NZ_MYFO02000001.1"/>
</dbReference>
<dbReference type="CDD" id="cd04179">
    <property type="entry name" value="DPM_DPG-synthase_like"/>
    <property type="match status" value="1"/>
</dbReference>
<dbReference type="InterPro" id="IPR001173">
    <property type="entry name" value="Glyco_trans_2-like"/>
</dbReference>
<evidence type="ECO:0000313" key="3">
    <source>
        <dbReference type="Proteomes" id="UP000298246"/>
    </source>
</evidence>